<dbReference type="EMBL" id="BKAU01000004">
    <property type="protein sequence ID" value="GEP97381.1"/>
    <property type="molecule type" value="Genomic_DNA"/>
</dbReference>
<dbReference type="Gene3D" id="2.60.120.200">
    <property type="match status" value="1"/>
</dbReference>
<proteinExistence type="predicted"/>
<dbReference type="GO" id="GO:0004553">
    <property type="term" value="F:hydrolase activity, hydrolyzing O-glycosyl compounds"/>
    <property type="evidence" value="ECO:0007669"/>
    <property type="project" value="UniProtKB-ARBA"/>
</dbReference>
<gene>
    <name evidence="2" type="ORF">CCY01nite_36410</name>
</gene>
<organism evidence="2 3">
    <name type="scientific">Chitinophaga cymbidii</name>
    <dbReference type="NCBI Taxonomy" id="1096750"/>
    <lineage>
        <taxon>Bacteria</taxon>
        <taxon>Pseudomonadati</taxon>
        <taxon>Bacteroidota</taxon>
        <taxon>Chitinophagia</taxon>
        <taxon>Chitinophagales</taxon>
        <taxon>Chitinophagaceae</taxon>
        <taxon>Chitinophaga</taxon>
    </lineage>
</organism>
<accession>A0A512RNW8</accession>
<name>A0A512RNW8_9BACT</name>
<dbReference type="OrthoDB" id="279982at2"/>
<keyword evidence="3" id="KW-1185">Reference proteome</keyword>
<dbReference type="Pfam" id="PF01663">
    <property type="entry name" value="Phosphodiest"/>
    <property type="match status" value="1"/>
</dbReference>
<sequence>MNSKLWIALILAGLAVIACNKGFDRLIEPREYEDTTGVTSRTPKVLMLVVDGARGESVRDAKAPTLQSMQDHAIYSWHSISDTLSINATAWADLLTGVRKEKHRVTNKDFSGNRLQEYPVFFSHIKERDPSFRIGAYSSADSLGTMLITGADVNETFGNNDEAMVSSLLDELKIDTAGLVFGQFSGVAIAGNTYGYDISHPEYKAAILKADQQIGSIMTALKARATYEQEDWLVVVTSGKGGPFQIDPGEDDGTILSNTKVNTFTFFYSPRYTPNFIDRPYTGNRYSGKAVRLYGDNASNAVFATIEEGREDYNLADTNEVTISLKLKKNRTPYGDFSYTYPSVMGNNMSLDWWNNTGWNISLEGNGWGVHFGQNGKGFNMATAANIADGRWHDLTTVFLNRDNKRFIRLYTDGAFNREMDITQYGSFDTDAPLTLGFMPGNVTDNQRWLNAYITEVKFWRAALPDSVVANYVCSPELPSSHPYRDYLIGYWTCKDGFGGVFKDQSDSRHDFQIKGGYVWEDFSDLMCPTSATNLSQLVPQPIDVVRQVMNWLQIPADTRWKLDGRVWVTSYTGI</sequence>
<dbReference type="Pfam" id="PF13385">
    <property type="entry name" value="Laminin_G_3"/>
    <property type="match status" value="1"/>
</dbReference>
<feature type="domain" description="DUF4983" evidence="1">
    <location>
        <begin position="480"/>
        <end position="569"/>
    </location>
</feature>
<protein>
    <recommendedName>
        <fullName evidence="1">DUF4983 domain-containing protein</fullName>
    </recommendedName>
</protein>
<evidence type="ECO:0000259" key="1">
    <source>
        <dbReference type="Pfam" id="PF16356"/>
    </source>
</evidence>
<dbReference type="SUPFAM" id="SSF49899">
    <property type="entry name" value="Concanavalin A-like lectins/glucanases"/>
    <property type="match status" value="1"/>
</dbReference>
<reference evidence="2 3" key="1">
    <citation type="submission" date="2019-07" db="EMBL/GenBank/DDBJ databases">
        <title>Whole genome shotgun sequence of Chitinophaga cymbidii NBRC 109752.</title>
        <authorList>
            <person name="Hosoyama A."/>
            <person name="Uohara A."/>
            <person name="Ohji S."/>
            <person name="Ichikawa N."/>
        </authorList>
    </citation>
    <scope>NUCLEOTIDE SEQUENCE [LARGE SCALE GENOMIC DNA]</scope>
    <source>
        <strain evidence="2 3">NBRC 109752</strain>
    </source>
</reference>
<dbReference type="SUPFAM" id="SSF53649">
    <property type="entry name" value="Alkaline phosphatase-like"/>
    <property type="match status" value="1"/>
</dbReference>
<dbReference type="PROSITE" id="PS51257">
    <property type="entry name" value="PROKAR_LIPOPROTEIN"/>
    <property type="match status" value="1"/>
</dbReference>
<comment type="caution">
    <text evidence="2">The sequence shown here is derived from an EMBL/GenBank/DDBJ whole genome shotgun (WGS) entry which is preliminary data.</text>
</comment>
<dbReference type="RefSeq" id="WP_146864889.1">
    <property type="nucleotide sequence ID" value="NZ_BKAU01000004.1"/>
</dbReference>
<dbReference type="InterPro" id="IPR017850">
    <property type="entry name" value="Alkaline_phosphatase_core_sf"/>
</dbReference>
<dbReference type="Gene3D" id="3.40.720.10">
    <property type="entry name" value="Alkaline Phosphatase, subunit A"/>
    <property type="match status" value="1"/>
</dbReference>
<dbReference type="GO" id="GO:0005975">
    <property type="term" value="P:carbohydrate metabolic process"/>
    <property type="evidence" value="ECO:0007669"/>
    <property type="project" value="UniProtKB-ARBA"/>
</dbReference>
<dbReference type="InterPro" id="IPR032309">
    <property type="entry name" value="DUF4983"/>
</dbReference>
<dbReference type="InterPro" id="IPR002591">
    <property type="entry name" value="Phosphodiest/P_Trfase"/>
</dbReference>
<dbReference type="Proteomes" id="UP000321436">
    <property type="component" value="Unassembled WGS sequence"/>
</dbReference>
<evidence type="ECO:0000313" key="2">
    <source>
        <dbReference type="EMBL" id="GEP97381.1"/>
    </source>
</evidence>
<dbReference type="InterPro" id="IPR013320">
    <property type="entry name" value="ConA-like_dom_sf"/>
</dbReference>
<dbReference type="Pfam" id="PF16356">
    <property type="entry name" value="DUF4983"/>
    <property type="match status" value="1"/>
</dbReference>
<dbReference type="AlphaFoldDB" id="A0A512RNW8"/>
<evidence type="ECO:0000313" key="3">
    <source>
        <dbReference type="Proteomes" id="UP000321436"/>
    </source>
</evidence>